<feature type="region of interest" description="Disordered" evidence="1">
    <location>
        <begin position="509"/>
        <end position="532"/>
    </location>
</feature>
<dbReference type="InterPro" id="IPR003034">
    <property type="entry name" value="SAP_dom"/>
</dbReference>
<feature type="region of interest" description="Disordered" evidence="1">
    <location>
        <begin position="403"/>
        <end position="443"/>
    </location>
</feature>
<feature type="compositionally biased region" description="Acidic residues" evidence="1">
    <location>
        <begin position="511"/>
        <end position="532"/>
    </location>
</feature>
<dbReference type="InterPro" id="IPR036361">
    <property type="entry name" value="SAP_dom_sf"/>
</dbReference>
<feature type="compositionally biased region" description="Acidic residues" evidence="1">
    <location>
        <begin position="422"/>
        <end position="434"/>
    </location>
</feature>
<sequence length="861" mass="98210">MGMPMYLNRYLLLLIVFNNVHPLVVGPVRCWQGLRIIERDRGLTSSADLLRIWSTSGITESSRPSRAAQEDGEELRDENEWQIVLKALKKYKEEYGNMRVPTRFRVPNDDASWPEDTHDLRLGNKVAAIRSAGKYVSRDDSRREILDSLGFEWRLRRLRQIDTPDTNDIESFDLFLSALETYVELHGRKSVHKLFVVPRLDPWPADIRGLPLGASIELLKNANIRLGQSAPSTPPGNMHPYFDTSLLGSDTVHKRIQRLEQLGLKLKHFQARLVDYDAVNDKTEISGDKQDDKTSVAVDDEATENYLAEIATMTKQRKRRMSSDEAFQVIIASLQAYRRIVGPGKVPQTFVIPDGEPWPVHVRGVTLGLRLSKIRLNGSYVRDRPDRRQKLLELGVELPEEKKATWEEHSAEPLAERLSVADADDDDDDDDDDVSEMRSPSSRLVPLTLDLDDDVTITSDQINKCRTDGWDFDDFEGDFDFDDVLRALTEFERRYGDFDIPENFIVGQAYPEDDEEETNDQSEESDETDEEELDAALAALLAGSSDEGREEPSIEELLALEAETDTAGEFFDDDLRRLLSDDDDDDDDIDDEENEKSNDSMNSSDLMIHEAKKKHREPLISEPWPAELHGLKLGFITEALRVGDIFAYEEPKRRAALDRIGFDWGDREIYIRGLQWHHFLACLFSYSKIKGSLSIAWDFVIPDEDPWPLPLRGEHLGTKVNLIREQESVLRTHFKHRAQLLDAMGFVFLPPMFSPPPEKRDTRLPPCLRLNSEELELTRQDRRRKSTKKAQNTGDFIPPEPGPLDNPIAYSFYTVVQLKEICRARGLSTSGKLKQDYVDRLTEYDKDFHANNKGGGGGGAP</sequence>
<dbReference type="SMART" id="SM00513">
    <property type="entry name" value="SAP"/>
    <property type="match status" value="1"/>
</dbReference>
<dbReference type="AlphaFoldDB" id="A0A7S3JX66"/>
<proteinExistence type="predicted"/>
<evidence type="ECO:0000256" key="2">
    <source>
        <dbReference type="SAM" id="SignalP"/>
    </source>
</evidence>
<gene>
    <name evidence="4" type="ORF">ALAG00032_LOCUS6509</name>
</gene>
<protein>
    <recommendedName>
        <fullName evidence="3">SAP domain-containing protein</fullName>
    </recommendedName>
</protein>
<feature type="chain" id="PRO_5031024889" description="SAP domain-containing protein" evidence="2">
    <location>
        <begin position="23"/>
        <end position="861"/>
    </location>
</feature>
<organism evidence="4">
    <name type="scientific">Aureoumbra lagunensis</name>
    <dbReference type="NCBI Taxonomy" id="44058"/>
    <lineage>
        <taxon>Eukaryota</taxon>
        <taxon>Sar</taxon>
        <taxon>Stramenopiles</taxon>
        <taxon>Ochrophyta</taxon>
        <taxon>Pelagophyceae</taxon>
        <taxon>Pelagomonadales</taxon>
        <taxon>Aureoumbra</taxon>
    </lineage>
</organism>
<dbReference type="Pfam" id="PF03457">
    <property type="entry name" value="HA"/>
    <property type="match status" value="1"/>
</dbReference>
<reference evidence="4" key="1">
    <citation type="submission" date="2021-01" db="EMBL/GenBank/DDBJ databases">
        <authorList>
            <person name="Corre E."/>
            <person name="Pelletier E."/>
            <person name="Niang G."/>
            <person name="Scheremetjew M."/>
            <person name="Finn R."/>
            <person name="Kale V."/>
            <person name="Holt S."/>
            <person name="Cochrane G."/>
            <person name="Meng A."/>
            <person name="Brown T."/>
            <person name="Cohen L."/>
        </authorList>
    </citation>
    <scope>NUCLEOTIDE SEQUENCE</scope>
    <source>
        <strain evidence="4">CCMP1510</strain>
    </source>
</reference>
<feature type="region of interest" description="Disordered" evidence="1">
    <location>
        <begin position="581"/>
        <end position="605"/>
    </location>
</feature>
<feature type="compositionally biased region" description="Acidic residues" evidence="1">
    <location>
        <begin position="581"/>
        <end position="594"/>
    </location>
</feature>
<dbReference type="Pfam" id="PF02037">
    <property type="entry name" value="SAP"/>
    <property type="match status" value="1"/>
</dbReference>
<evidence type="ECO:0000313" key="4">
    <source>
        <dbReference type="EMBL" id="CAE0365765.1"/>
    </source>
</evidence>
<feature type="compositionally biased region" description="Basic and acidic residues" evidence="1">
    <location>
        <begin position="403"/>
        <end position="415"/>
    </location>
</feature>
<dbReference type="Gene3D" id="1.10.720.30">
    <property type="entry name" value="SAP domain"/>
    <property type="match status" value="1"/>
</dbReference>
<accession>A0A7S3JX66</accession>
<name>A0A7S3JX66_9STRA</name>
<dbReference type="InterPro" id="IPR005114">
    <property type="entry name" value="Helicase_assoc"/>
</dbReference>
<keyword evidence="2" id="KW-0732">Signal</keyword>
<feature type="region of interest" description="Disordered" evidence="1">
    <location>
        <begin position="775"/>
        <end position="802"/>
    </location>
</feature>
<dbReference type="EMBL" id="HBIJ01009262">
    <property type="protein sequence ID" value="CAE0365765.1"/>
    <property type="molecule type" value="Transcribed_RNA"/>
</dbReference>
<dbReference type="PANTHER" id="PTHR37066">
    <property type="entry name" value="HELICASE-ASSOCIATED"/>
    <property type="match status" value="1"/>
</dbReference>
<evidence type="ECO:0000259" key="3">
    <source>
        <dbReference type="SMART" id="SM00513"/>
    </source>
</evidence>
<dbReference type="PANTHER" id="PTHR37066:SF1">
    <property type="entry name" value="LNS2_PITP DOMAIN-CONTAINING PROTEIN"/>
    <property type="match status" value="1"/>
</dbReference>
<dbReference type="SUPFAM" id="SSF68906">
    <property type="entry name" value="SAP domain"/>
    <property type="match status" value="1"/>
</dbReference>
<feature type="domain" description="SAP" evidence="3">
    <location>
        <begin position="810"/>
        <end position="845"/>
    </location>
</feature>
<feature type="signal peptide" evidence="2">
    <location>
        <begin position="1"/>
        <end position="22"/>
    </location>
</feature>
<evidence type="ECO:0000256" key="1">
    <source>
        <dbReference type="SAM" id="MobiDB-lite"/>
    </source>
</evidence>